<proteinExistence type="predicted"/>
<evidence type="ECO:0000313" key="1">
    <source>
        <dbReference type="EMBL" id="ANO57998.1"/>
    </source>
</evidence>
<gene>
    <name evidence="1" type="ORF">LVP1_g069</name>
</gene>
<dbReference type="Proteomes" id="UP000222183">
    <property type="component" value="Segment"/>
</dbReference>
<reference evidence="1 2" key="1">
    <citation type="journal article" date="2016" name="J. Dairy Sci.">
        <title>Characterization and adsorption of Lactobacillus virulent phage P1.</title>
        <authorList>
            <person name="Chen X."/>
            <person name="Xi Y."/>
            <person name="Zhang H."/>
            <person name="Wang Z."/>
            <person name="Fan M."/>
            <person name="Liu Y."/>
            <person name="Wu W."/>
        </authorList>
    </citation>
    <scope>NUCLEOTIDE SEQUENCE [LARGE SCALE GENOMIC DNA]</scope>
</reference>
<sequence length="80" mass="9422">MNEAKKFRTLGASMAFAQANRLVWYTNCWKYCNYDPIAGLKAKAGDDVKYVVTEVGETYQIFYEKKGETKNEWLRKKKKR</sequence>
<dbReference type="EMBL" id="KX223815">
    <property type="protein sequence ID" value="ANO57998.1"/>
    <property type="molecule type" value="Genomic_DNA"/>
</dbReference>
<protein>
    <submittedName>
        <fullName evidence="1">Uncharacterized protein</fullName>
    </submittedName>
</protein>
<accession>A0A1S5RCU6</accession>
<organism evidence="1 2">
    <name type="scientific">Lactobacillus phage P1</name>
    <dbReference type="NCBI Taxonomy" id="1846168"/>
    <lineage>
        <taxon>Viruses</taxon>
        <taxon>Duplodnaviria</taxon>
        <taxon>Heunggongvirae</taxon>
        <taxon>Uroviricota</taxon>
        <taxon>Caudoviricetes</taxon>
        <taxon>Tybeckvirinae</taxon>
        <taxon>Maenadvirus</taxon>
        <taxon>Maenadvirus P1</taxon>
    </lineage>
</organism>
<keyword evidence="2" id="KW-1185">Reference proteome</keyword>
<evidence type="ECO:0000313" key="2">
    <source>
        <dbReference type="Proteomes" id="UP000222183"/>
    </source>
</evidence>
<name>A0A1S5RCU6_9CAUD</name>